<name>A0A9Q1LHE4_9SOLA</name>
<evidence type="ECO:0000313" key="1">
    <source>
        <dbReference type="EMBL" id="KAJ8534913.1"/>
    </source>
</evidence>
<proteinExistence type="predicted"/>
<accession>A0A9Q1LHE4</accession>
<organism evidence="1 2">
    <name type="scientific">Anisodus acutangulus</name>
    <dbReference type="NCBI Taxonomy" id="402998"/>
    <lineage>
        <taxon>Eukaryota</taxon>
        <taxon>Viridiplantae</taxon>
        <taxon>Streptophyta</taxon>
        <taxon>Embryophyta</taxon>
        <taxon>Tracheophyta</taxon>
        <taxon>Spermatophyta</taxon>
        <taxon>Magnoliopsida</taxon>
        <taxon>eudicotyledons</taxon>
        <taxon>Gunneridae</taxon>
        <taxon>Pentapetalae</taxon>
        <taxon>asterids</taxon>
        <taxon>lamiids</taxon>
        <taxon>Solanales</taxon>
        <taxon>Solanaceae</taxon>
        <taxon>Solanoideae</taxon>
        <taxon>Hyoscyameae</taxon>
        <taxon>Anisodus</taxon>
    </lineage>
</organism>
<dbReference type="Proteomes" id="UP001152561">
    <property type="component" value="Unassembled WGS sequence"/>
</dbReference>
<comment type="caution">
    <text evidence="1">The sequence shown here is derived from an EMBL/GenBank/DDBJ whole genome shotgun (WGS) entry which is preliminary data.</text>
</comment>
<keyword evidence="2" id="KW-1185">Reference proteome</keyword>
<reference evidence="2" key="1">
    <citation type="journal article" date="2023" name="Proc. Natl. Acad. Sci. U.S.A.">
        <title>Genomic and structural basis for evolution of tropane alkaloid biosynthesis.</title>
        <authorList>
            <person name="Wanga Y.-J."/>
            <person name="Taina T."/>
            <person name="Yua J.-Y."/>
            <person name="Lia J."/>
            <person name="Xua B."/>
            <person name="Chenc J."/>
            <person name="D'Auriad J.C."/>
            <person name="Huanga J.-P."/>
            <person name="Huanga S.-X."/>
        </authorList>
    </citation>
    <scope>NUCLEOTIDE SEQUENCE [LARGE SCALE GENOMIC DNA]</scope>
    <source>
        <strain evidence="2">cv. KIB-2019</strain>
    </source>
</reference>
<evidence type="ECO:0000313" key="2">
    <source>
        <dbReference type="Proteomes" id="UP001152561"/>
    </source>
</evidence>
<sequence>MTFSGDLISCYKKLGGPALIGGETSVRIPLSPSKFANIREILRLEKSKHPIKFGRSNIHGQLQELVAQQQSKDR</sequence>
<dbReference type="AlphaFoldDB" id="A0A9Q1LHE4"/>
<protein>
    <submittedName>
        <fullName evidence="1">Uncharacterized protein</fullName>
    </submittedName>
</protein>
<gene>
    <name evidence="1" type="ORF">K7X08_016641</name>
</gene>
<dbReference type="EMBL" id="JAJAGQ010000019">
    <property type="protein sequence ID" value="KAJ8534913.1"/>
    <property type="molecule type" value="Genomic_DNA"/>
</dbReference>